<dbReference type="EMBL" id="JAEDAK010000002">
    <property type="protein sequence ID" value="MBH9576032.1"/>
    <property type="molecule type" value="Genomic_DNA"/>
</dbReference>
<dbReference type="InterPro" id="IPR012902">
    <property type="entry name" value="N_methyl_site"/>
</dbReference>
<dbReference type="Proteomes" id="UP000613266">
    <property type="component" value="Unassembled WGS sequence"/>
</dbReference>
<proteinExistence type="predicted"/>
<comment type="caution">
    <text evidence="7">The sequence shown here is derived from an EMBL/GenBank/DDBJ whole genome shotgun (WGS) entry which is preliminary data.</text>
</comment>
<dbReference type="SUPFAM" id="SSF54523">
    <property type="entry name" value="Pili subunits"/>
    <property type="match status" value="1"/>
</dbReference>
<dbReference type="NCBIfam" id="TIGR02532">
    <property type="entry name" value="IV_pilin_GFxxxE"/>
    <property type="match status" value="1"/>
</dbReference>
<evidence type="ECO:0000256" key="5">
    <source>
        <dbReference type="ARBA" id="ARBA00023136"/>
    </source>
</evidence>
<evidence type="ECO:0000313" key="7">
    <source>
        <dbReference type="EMBL" id="MBH9576032.1"/>
    </source>
</evidence>
<keyword evidence="4 6" id="KW-1133">Transmembrane helix</keyword>
<evidence type="ECO:0000256" key="1">
    <source>
        <dbReference type="ARBA" id="ARBA00004167"/>
    </source>
</evidence>
<dbReference type="AlphaFoldDB" id="A0A931NCX0"/>
<keyword evidence="5 6" id="KW-0472">Membrane</keyword>
<dbReference type="GO" id="GO:0016020">
    <property type="term" value="C:membrane"/>
    <property type="evidence" value="ECO:0007669"/>
    <property type="project" value="UniProtKB-SubCell"/>
</dbReference>
<sequence>MSSAWAPTTARAVKARTPTLAPGSKRRGFTLIELLVVVMLIAIASATVSMALRDPAATQLEREGERLVSLLEMARAEARATGQVVRWRPGPDSQGRHFRFLGLSERQGLPMQWLGDPPAVLLEGNQTELLLGPEPLIPAQALRLSLGPRQLRIATDGLAPFSSQAVE</sequence>
<dbReference type="Gene3D" id="3.30.700.10">
    <property type="entry name" value="Glycoprotein, Type 4 Pilin"/>
    <property type="match status" value="1"/>
</dbReference>
<dbReference type="InterPro" id="IPR045584">
    <property type="entry name" value="Pilin-like"/>
</dbReference>
<reference evidence="7" key="1">
    <citation type="submission" date="2020-12" db="EMBL/GenBank/DDBJ databases">
        <title>The genome sequence of Inhella sp. 1Y17.</title>
        <authorList>
            <person name="Liu Y."/>
        </authorList>
    </citation>
    <scope>NUCLEOTIDE SEQUENCE</scope>
    <source>
        <strain evidence="7">1Y17</strain>
    </source>
</reference>
<feature type="transmembrane region" description="Helical" evidence="6">
    <location>
        <begin position="29"/>
        <end position="52"/>
    </location>
</feature>
<dbReference type="GO" id="GO:0015628">
    <property type="term" value="P:protein secretion by the type II secretion system"/>
    <property type="evidence" value="ECO:0007669"/>
    <property type="project" value="InterPro"/>
</dbReference>
<dbReference type="PRINTS" id="PR00885">
    <property type="entry name" value="BCTERIALGSPH"/>
</dbReference>
<evidence type="ECO:0000313" key="8">
    <source>
        <dbReference type="Proteomes" id="UP000613266"/>
    </source>
</evidence>
<evidence type="ECO:0000256" key="4">
    <source>
        <dbReference type="ARBA" id="ARBA00022989"/>
    </source>
</evidence>
<keyword evidence="2" id="KW-0488">Methylation</keyword>
<dbReference type="InterPro" id="IPR002416">
    <property type="entry name" value="T2SS_protein-GspH"/>
</dbReference>
<accession>A0A931NCX0</accession>
<dbReference type="PROSITE" id="PS00409">
    <property type="entry name" value="PROKAR_NTER_METHYL"/>
    <property type="match status" value="1"/>
</dbReference>
<name>A0A931NCX0_9BURK</name>
<evidence type="ECO:0000256" key="2">
    <source>
        <dbReference type="ARBA" id="ARBA00022481"/>
    </source>
</evidence>
<keyword evidence="3 6" id="KW-0812">Transmembrane</keyword>
<dbReference type="GO" id="GO:0015627">
    <property type="term" value="C:type II protein secretion system complex"/>
    <property type="evidence" value="ECO:0007669"/>
    <property type="project" value="InterPro"/>
</dbReference>
<dbReference type="Pfam" id="PF07963">
    <property type="entry name" value="N_methyl"/>
    <property type="match status" value="1"/>
</dbReference>
<comment type="subcellular location">
    <subcellularLocation>
        <location evidence="1">Membrane</location>
        <topology evidence="1">Single-pass membrane protein</topology>
    </subcellularLocation>
</comment>
<keyword evidence="8" id="KW-1185">Reference proteome</keyword>
<protein>
    <submittedName>
        <fullName evidence="7">Prepilin-type N-terminal cleavage/methylation domain-containing protein</fullName>
    </submittedName>
</protein>
<organism evidence="7 8">
    <name type="scientific">Inhella proteolytica</name>
    <dbReference type="NCBI Taxonomy" id="2795029"/>
    <lineage>
        <taxon>Bacteria</taxon>
        <taxon>Pseudomonadati</taxon>
        <taxon>Pseudomonadota</taxon>
        <taxon>Betaproteobacteria</taxon>
        <taxon>Burkholderiales</taxon>
        <taxon>Sphaerotilaceae</taxon>
        <taxon>Inhella</taxon>
    </lineage>
</organism>
<evidence type="ECO:0000256" key="6">
    <source>
        <dbReference type="SAM" id="Phobius"/>
    </source>
</evidence>
<gene>
    <name evidence="7" type="ORF">I7X39_03850</name>
</gene>
<evidence type="ECO:0000256" key="3">
    <source>
        <dbReference type="ARBA" id="ARBA00022692"/>
    </source>
</evidence>